<gene>
    <name evidence="1" type="ORF">E2C01_079475</name>
</gene>
<protein>
    <submittedName>
        <fullName evidence="1">Uncharacterized protein</fullName>
    </submittedName>
</protein>
<evidence type="ECO:0000313" key="2">
    <source>
        <dbReference type="Proteomes" id="UP000324222"/>
    </source>
</evidence>
<proteinExistence type="predicted"/>
<reference evidence="1 2" key="1">
    <citation type="submission" date="2019-05" db="EMBL/GenBank/DDBJ databases">
        <title>Another draft genome of Portunus trituberculatus and its Hox gene families provides insights of decapod evolution.</title>
        <authorList>
            <person name="Jeong J.-H."/>
            <person name="Song I."/>
            <person name="Kim S."/>
            <person name="Choi T."/>
            <person name="Kim D."/>
            <person name="Ryu S."/>
            <person name="Kim W."/>
        </authorList>
    </citation>
    <scope>NUCLEOTIDE SEQUENCE [LARGE SCALE GENOMIC DNA]</scope>
    <source>
        <tissue evidence="1">Muscle</tissue>
    </source>
</reference>
<dbReference type="Proteomes" id="UP000324222">
    <property type="component" value="Unassembled WGS sequence"/>
</dbReference>
<keyword evidence="2" id="KW-1185">Reference proteome</keyword>
<dbReference type="AlphaFoldDB" id="A0A5B7ITG0"/>
<organism evidence="1 2">
    <name type="scientific">Portunus trituberculatus</name>
    <name type="common">Swimming crab</name>
    <name type="synonym">Neptunus trituberculatus</name>
    <dbReference type="NCBI Taxonomy" id="210409"/>
    <lineage>
        <taxon>Eukaryota</taxon>
        <taxon>Metazoa</taxon>
        <taxon>Ecdysozoa</taxon>
        <taxon>Arthropoda</taxon>
        <taxon>Crustacea</taxon>
        <taxon>Multicrustacea</taxon>
        <taxon>Malacostraca</taxon>
        <taxon>Eumalacostraca</taxon>
        <taxon>Eucarida</taxon>
        <taxon>Decapoda</taxon>
        <taxon>Pleocyemata</taxon>
        <taxon>Brachyura</taxon>
        <taxon>Eubrachyura</taxon>
        <taxon>Portunoidea</taxon>
        <taxon>Portunidae</taxon>
        <taxon>Portuninae</taxon>
        <taxon>Portunus</taxon>
    </lineage>
</organism>
<accession>A0A5B7ITG0</accession>
<name>A0A5B7ITG0_PORTR</name>
<sequence>MRQRRLCWTSSSRVVQQGLGDPQLVGLLGLLLNYPHRLFPPMMMVSQETQLGPCRSCAWRGVGPLQPMNSPRRRASPMRGPFQLLAPLATPERSVGTCGLVWP</sequence>
<evidence type="ECO:0000313" key="1">
    <source>
        <dbReference type="EMBL" id="MPC84727.1"/>
    </source>
</evidence>
<dbReference type="EMBL" id="VSRR010066250">
    <property type="protein sequence ID" value="MPC84727.1"/>
    <property type="molecule type" value="Genomic_DNA"/>
</dbReference>
<comment type="caution">
    <text evidence="1">The sequence shown here is derived from an EMBL/GenBank/DDBJ whole genome shotgun (WGS) entry which is preliminary data.</text>
</comment>